<organism evidence="2 3">
    <name type="scientific">Bacillus chungangensis</name>
    <dbReference type="NCBI Taxonomy" id="587633"/>
    <lineage>
        <taxon>Bacteria</taxon>
        <taxon>Bacillati</taxon>
        <taxon>Bacillota</taxon>
        <taxon>Bacilli</taxon>
        <taxon>Bacillales</taxon>
        <taxon>Bacillaceae</taxon>
        <taxon>Bacillus</taxon>
    </lineage>
</organism>
<feature type="transmembrane region" description="Helical" evidence="1">
    <location>
        <begin position="52"/>
        <end position="85"/>
    </location>
</feature>
<dbReference type="EMBL" id="JAUSTT010000017">
    <property type="protein sequence ID" value="MDQ0176993.1"/>
    <property type="molecule type" value="Genomic_DNA"/>
</dbReference>
<reference evidence="2 3" key="1">
    <citation type="submission" date="2023-07" db="EMBL/GenBank/DDBJ databases">
        <title>Genomic Encyclopedia of Type Strains, Phase IV (KMG-IV): sequencing the most valuable type-strain genomes for metagenomic binning, comparative biology and taxonomic classification.</title>
        <authorList>
            <person name="Goeker M."/>
        </authorList>
    </citation>
    <scope>NUCLEOTIDE SEQUENCE [LARGE SCALE GENOMIC DNA]</scope>
    <source>
        <strain evidence="2 3">DSM 23837</strain>
    </source>
</reference>
<accession>A0ABT9WUM4</accession>
<keyword evidence="3" id="KW-1185">Reference proteome</keyword>
<dbReference type="Proteomes" id="UP001223586">
    <property type="component" value="Unassembled WGS sequence"/>
</dbReference>
<keyword evidence="1" id="KW-0812">Transmembrane</keyword>
<gene>
    <name evidence="2" type="ORF">J2S08_002872</name>
</gene>
<evidence type="ECO:0000313" key="3">
    <source>
        <dbReference type="Proteomes" id="UP001223586"/>
    </source>
</evidence>
<comment type="caution">
    <text evidence="2">The sequence shown here is derived from an EMBL/GenBank/DDBJ whole genome shotgun (WGS) entry which is preliminary data.</text>
</comment>
<keyword evidence="1" id="KW-1133">Transmembrane helix</keyword>
<proteinExistence type="predicted"/>
<name>A0ABT9WUM4_9BACI</name>
<evidence type="ECO:0000313" key="2">
    <source>
        <dbReference type="EMBL" id="MDQ0176993.1"/>
    </source>
</evidence>
<dbReference type="RefSeq" id="WP_377907492.1">
    <property type="nucleotide sequence ID" value="NZ_JBHRZQ010000010.1"/>
</dbReference>
<protein>
    <submittedName>
        <fullName evidence="2">Lia operon protein LiaI</fullName>
    </submittedName>
</protein>
<keyword evidence="1" id="KW-0472">Membrane</keyword>
<evidence type="ECO:0000256" key="1">
    <source>
        <dbReference type="SAM" id="Phobius"/>
    </source>
</evidence>
<sequence>MMPKFLFILLMIIAGLVVLSSIGPLLSLAIGLVIVYFSFKEFLKTNAVFSKVIWLIFGLIGIKICFSSFPAAFGIIALIFLYFAYKAWKDKESSASHE</sequence>
<feature type="transmembrane region" description="Helical" evidence="1">
    <location>
        <begin position="7"/>
        <end position="37"/>
    </location>
</feature>